<comment type="function">
    <text evidence="3">Hydrolase that can remove conjugated ubiquitin from proteins and may therefore play an important regulatory role at the level of protein turnover by preventing degradation.</text>
</comment>
<evidence type="ECO:0000256" key="1">
    <source>
        <dbReference type="ARBA" id="ARBA00000707"/>
    </source>
</evidence>
<dbReference type="Proteomes" id="UP001190926">
    <property type="component" value="Unassembled WGS sequence"/>
</dbReference>
<comment type="catalytic activity">
    <reaction evidence="1 3">
        <text>Thiol-dependent hydrolysis of ester, thioester, amide, peptide and isopeptide bonds formed by the C-terminal Gly of ubiquitin (a 76-residue protein attached to proteins as an intracellular targeting signal).</text>
        <dbReference type="EC" id="3.4.19.12"/>
    </reaction>
</comment>
<dbReference type="GO" id="GO:0005634">
    <property type="term" value="C:nucleus"/>
    <property type="evidence" value="ECO:0007669"/>
    <property type="project" value="TreeGrafter"/>
</dbReference>
<dbReference type="PANTHER" id="PTHR13312">
    <property type="entry name" value="HIV-INDUCED PROTEIN-7-LIKE PROTEASE"/>
    <property type="match status" value="1"/>
</dbReference>
<dbReference type="EMBL" id="SDAM02000106">
    <property type="protein sequence ID" value="KAH6829631.1"/>
    <property type="molecule type" value="Genomic_DNA"/>
</dbReference>
<feature type="non-terminal residue" evidence="6">
    <location>
        <position position="291"/>
    </location>
</feature>
<dbReference type="SUPFAM" id="SSF54001">
    <property type="entry name" value="Cysteine proteinases"/>
    <property type="match status" value="1"/>
</dbReference>
<feature type="signal peptide" evidence="4">
    <location>
        <begin position="1"/>
        <end position="27"/>
    </location>
</feature>
<dbReference type="EC" id="3.4.19.12" evidence="3"/>
<keyword evidence="3" id="KW-0788">Thiol protease</keyword>
<name>A0AAD4P7Z6_PERFH</name>
<evidence type="ECO:0000313" key="7">
    <source>
        <dbReference type="Proteomes" id="UP001190926"/>
    </source>
</evidence>
<dbReference type="PROSITE" id="PS50802">
    <property type="entry name" value="OTU"/>
    <property type="match status" value="1"/>
</dbReference>
<dbReference type="InterPro" id="IPR038765">
    <property type="entry name" value="Papain-like_cys_pep_sf"/>
</dbReference>
<dbReference type="GO" id="GO:0030968">
    <property type="term" value="P:endoplasmic reticulum unfolded protein response"/>
    <property type="evidence" value="ECO:0007669"/>
    <property type="project" value="TreeGrafter"/>
</dbReference>
<evidence type="ECO:0000256" key="3">
    <source>
        <dbReference type="RuleBase" id="RU367104"/>
    </source>
</evidence>
<keyword evidence="3" id="KW-0645">Protease</keyword>
<comment type="subcellular location">
    <subcellularLocation>
        <location evidence="3">Cytoplasm</location>
    </subcellularLocation>
</comment>
<sequence>MFGVLCGRPRLWLLTSLSLSYAHGTAAAPFDRLLRTPPPAGGDRGDCSAHCLARSGGAASVWHTILPSYWRKRQRTAVFCRYENEAVKHGEGSWNVAWDARPARWLHHPDSAWLLFGVSAAAPLVEPDPDLNSEVLVECDESKTNNYRVTGVTADGRCLFRAIAHMACLRKGQKVPDEIRQKELADELRAQVVEELLKRRKEVEWFIDEEFDVYVKRIEQPYIWGGEPELLMCSHVLRAPICVFMKDKKTGNLIKIADYGEEYRKEEENSINVLFHGYGHYDILEAVSYFE</sequence>
<dbReference type="CDD" id="cd22760">
    <property type="entry name" value="OTU_plant_OTU4-like"/>
    <property type="match status" value="1"/>
</dbReference>
<dbReference type="PANTHER" id="PTHR13312:SF6">
    <property type="entry name" value="UBIQUITIN THIOESTERASE OTU"/>
    <property type="match status" value="1"/>
</dbReference>
<dbReference type="AlphaFoldDB" id="A0AAD4P7Z6"/>
<keyword evidence="3" id="KW-0963">Cytoplasm</keyword>
<evidence type="ECO:0000259" key="5">
    <source>
        <dbReference type="PROSITE" id="PS50802"/>
    </source>
</evidence>
<feature type="chain" id="PRO_5042212621" description="Ubiquitin thioesterase OTU" evidence="4">
    <location>
        <begin position="28"/>
        <end position="291"/>
    </location>
</feature>
<dbReference type="InterPro" id="IPR003323">
    <property type="entry name" value="OTU_dom"/>
</dbReference>
<comment type="caution">
    <text evidence="6">The sequence shown here is derived from an EMBL/GenBank/DDBJ whole genome shotgun (WGS) entry which is preliminary data.</text>
</comment>
<protein>
    <recommendedName>
        <fullName evidence="3">Ubiquitin thioesterase OTU</fullName>
        <ecNumber evidence="3">3.4.19.12</ecNumber>
    </recommendedName>
</protein>
<dbReference type="Pfam" id="PF02338">
    <property type="entry name" value="OTU"/>
    <property type="match status" value="1"/>
</dbReference>
<evidence type="ECO:0000313" key="6">
    <source>
        <dbReference type="EMBL" id="KAH6829631.1"/>
    </source>
</evidence>
<dbReference type="GO" id="GO:0016579">
    <property type="term" value="P:protein deubiquitination"/>
    <property type="evidence" value="ECO:0007669"/>
    <property type="project" value="TreeGrafter"/>
</dbReference>
<evidence type="ECO:0000256" key="4">
    <source>
        <dbReference type="SAM" id="SignalP"/>
    </source>
</evidence>
<feature type="domain" description="OTU" evidence="5">
    <location>
        <begin position="147"/>
        <end position="287"/>
    </location>
</feature>
<dbReference type="InterPro" id="IPR047947">
    <property type="entry name" value="OTU4_OTU"/>
</dbReference>
<keyword evidence="4" id="KW-0732">Signal</keyword>
<dbReference type="FunFam" id="3.90.70.80:FF:000007">
    <property type="entry name" value="OTU domain-containing protein"/>
    <property type="match status" value="1"/>
</dbReference>
<evidence type="ECO:0000256" key="2">
    <source>
        <dbReference type="ARBA" id="ARBA00022801"/>
    </source>
</evidence>
<keyword evidence="2 3" id="KW-0378">Hydrolase</keyword>
<reference evidence="6 7" key="1">
    <citation type="journal article" date="2021" name="Nat. Commun.">
        <title>Incipient diploidization of the medicinal plant Perilla within 10,000 years.</title>
        <authorList>
            <person name="Zhang Y."/>
            <person name="Shen Q."/>
            <person name="Leng L."/>
            <person name="Zhang D."/>
            <person name="Chen S."/>
            <person name="Shi Y."/>
            <person name="Ning Z."/>
            <person name="Chen S."/>
        </authorList>
    </citation>
    <scope>NUCLEOTIDE SEQUENCE [LARGE SCALE GENOMIC DNA]</scope>
    <source>
        <strain evidence="7">cv. PC099</strain>
    </source>
</reference>
<gene>
    <name evidence="6" type="ORF">C2S53_011410</name>
</gene>
<organism evidence="6 7">
    <name type="scientific">Perilla frutescens var. hirtella</name>
    <name type="common">Perilla citriodora</name>
    <name type="synonym">Perilla setoyensis</name>
    <dbReference type="NCBI Taxonomy" id="608512"/>
    <lineage>
        <taxon>Eukaryota</taxon>
        <taxon>Viridiplantae</taxon>
        <taxon>Streptophyta</taxon>
        <taxon>Embryophyta</taxon>
        <taxon>Tracheophyta</taxon>
        <taxon>Spermatophyta</taxon>
        <taxon>Magnoliopsida</taxon>
        <taxon>eudicotyledons</taxon>
        <taxon>Gunneridae</taxon>
        <taxon>Pentapetalae</taxon>
        <taxon>asterids</taxon>
        <taxon>lamiids</taxon>
        <taxon>Lamiales</taxon>
        <taxon>Lamiaceae</taxon>
        <taxon>Nepetoideae</taxon>
        <taxon>Elsholtzieae</taxon>
        <taxon>Perilla</taxon>
    </lineage>
</organism>
<keyword evidence="7" id="KW-1185">Reference proteome</keyword>
<proteinExistence type="predicted"/>
<dbReference type="GO" id="GO:0004843">
    <property type="term" value="F:cysteine-type deubiquitinase activity"/>
    <property type="evidence" value="ECO:0007669"/>
    <property type="project" value="UniProtKB-UniRule"/>
</dbReference>
<keyword evidence="3" id="KW-0833">Ubl conjugation pathway</keyword>
<dbReference type="GO" id="GO:0036503">
    <property type="term" value="P:ERAD pathway"/>
    <property type="evidence" value="ECO:0007669"/>
    <property type="project" value="TreeGrafter"/>
</dbReference>
<dbReference type="GO" id="GO:0005829">
    <property type="term" value="C:cytosol"/>
    <property type="evidence" value="ECO:0007669"/>
    <property type="project" value="TreeGrafter"/>
</dbReference>
<accession>A0AAD4P7Z6</accession>
<dbReference type="Gene3D" id="3.90.70.80">
    <property type="match status" value="1"/>
</dbReference>